<gene>
    <name evidence="4" type="ORF">FAZ95_12620</name>
</gene>
<keyword evidence="4" id="KW-0012">Acyltransferase</keyword>
<feature type="transmembrane region" description="Helical" evidence="1">
    <location>
        <begin position="88"/>
        <end position="106"/>
    </location>
</feature>
<evidence type="ECO:0000313" key="4">
    <source>
        <dbReference type="EMBL" id="QCP49946.1"/>
    </source>
</evidence>
<evidence type="ECO:0000256" key="1">
    <source>
        <dbReference type="SAM" id="Phobius"/>
    </source>
</evidence>
<dbReference type="InterPro" id="IPR002656">
    <property type="entry name" value="Acyl_transf_3_dom"/>
</dbReference>
<dbReference type="GO" id="GO:0016747">
    <property type="term" value="F:acyltransferase activity, transferring groups other than amino-acyl groups"/>
    <property type="evidence" value="ECO:0007669"/>
    <property type="project" value="InterPro"/>
</dbReference>
<dbReference type="Pfam" id="PF01757">
    <property type="entry name" value="Acyl_transf_3"/>
    <property type="match status" value="1"/>
</dbReference>
<name>A0A4P8INR3_9BURK</name>
<dbReference type="GO" id="GO:0016020">
    <property type="term" value="C:membrane"/>
    <property type="evidence" value="ECO:0007669"/>
    <property type="project" value="TreeGrafter"/>
</dbReference>
<keyword evidence="1" id="KW-0472">Membrane</keyword>
<feature type="transmembrane region" description="Helical" evidence="1">
    <location>
        <begin position="177"/>
        <end position="197"/>
    </location>
</feature>
<dbReference type="AlphaFoldDB" id="A0A4P8INR3"/>
<dbReference type="KEGG" id="tvl:FAZ95_12620"/>
<feature type="transmembrane region" description="Helical" evidence="1">
    <location>
        <begin position="209"/>
        <end position="226"/>
    </location>
</feature>
<evidence type="ECO:0000259" key="3">
    <source>
        <dbReference type="Pfam" id="PF19040"/>
    </source>
</evidence>
<feature type="transmembrane region" description="Helical" evidence="1">
    <location>
        <begin position="55"/>
        <end position="76"/>
    </location>
</feature>
<dbReference type="InterPro" id="IPR050879">
    <property type="entry name" value="Acyltransferase_3"/>
</dbReference>
<dbReference type="InterPro" id="IPR043968">
    <property type="entry name" value="SGNH"/>
</dbReference>
<feature type="domain" description="Acyltransferase 3" evidence="2">
    <location>
        <begin position="23"/>
        <end position="342"/>
    </location>
</feature>
<dbReference type="SUPFAM" id="SSF52266">
    <property type="entry name" value="SGNH hydrolase"/>
    <property type="match status" value="1"/>
</dbReference>
<dbReference type="PANTHER" id="PTHR23028:SF53">
    <property type="entry name" value="ACYL_TRANSF_3 DOMAIN-CONTAINING PROTEIN"/>
    <property type="match status" value="1"/>
</dbReference>
<feature type="transmembrane region" description="Helical" evidence="1">
    <location>
        <begin position="327"/>
        <end position="346"/>
    </location>
</feature>
<dbReference type="GO" id="GO:0009103">
    <property type="term" value="P:lipopolysaccharide biosynthetic process"/>
    <property type="evidence" value="ECO:0007669"/>
    <property type="project" value="TreeGrafter"/>
</dbReference>
<dbReference type="OrthoDB" id="9814807at2"/>
<sequence>MPADLSSSATPSSNGAHVAYRPDIDGLRAIAVSSVVIFHAFPALLRGGFVGVDVFFIISGYLIGTIILGGLAAGTFRFSTFYARRVKRIFPALLLVLIACYGFGWFELLAEEFKELGKQIAAGAGFVSNLALWQEAGYFDTAAETKPLLHLWSLGVEEQFYIFWPIALWLTRRNRRAQGWLIVIVGIASFALNVFTVGSHSVAAFYSPFSRFWELLMGCSLAFLTLERTAAAAKSGNFMSITGALLIAASFALVNSKRVFPGWWALLPTIGATLLIAAGPNAWVNRNVLSRKPLVWIGLISFPLYLWHWPLLVFARLIEGELPAWPIRAEAVALSLVLATATYLLIETPIRFGQRIPGRVAALCILMLGVGYAGVNAYQRDGLSFRITSMASRFTTTRFDTTKSWREHVCFLESSDRAEFGSACVDSGHGPLVFLWGDSFAAAISPGLRDLQSHYDFRLAQYTASGCPPLLPADARDPRCARVHQQSLAALRETHPDLVILDANWISSDLASIKDSIAEIRADGVKNIVLVGPVPQWNDALPNVYWLYWRKNHHQILPPRSSFGLVAGIPELDGEARNAAAAAGVRYVSALGVLCDSDGCLTRTGAGKGELTVFDRAHLTPAGAKLLVDSSVDQLLIPSVAPPRQTSSGAM</sequence>
<feature type="transmembrane region" description="Helical" evidence="1">
    <location>
        <begin position="262"/>
        <end position="282"/>
    </location>
</feature>
<protein>
    <submittedName>
        <fullName evidence="4">Acyltransferase</fullName>
    </submittedName>
</protein>
<dbReference type="PANTHER" id="PTHR23028">
    <property type="entry name" value="ACETYLTRANSFERASE"/>
    <property type="match status" value="1"/>
</dbReference>
<proteinExistence type="predicted"/>
<keyword evidence="1" id="KW-1133">Transmembrane helix</keyword>
<dbReference type="Proteomes" id="UP000298656">
    <property type="component" value="Chromosome 1"/>
</dbReference>
<feature type="domain" description="SGNH" evidence="3">
    <location>
        <begin position="422"/>
        <end position="628"/>
    </location>
</feature>
<feature type="transmembrane region" description="Helical" evidence="1">
    <location>
        <begin position="238"/>
        <end position="256"/>
    </location>
</feature>
<accession>A0A4P8INR3</accession>
<keyword evidence="5" id="KW-1185">Reference proteome</keyword>
<dbReference type="Pfam" id="PF19040">
    <property type="entry name" value="SGNH"/>
    <property type="match status" value="1"/>
</dbReference>
<feature type="transmembrane region" description="Helical" evidence="1">
    <location>
        <begin position="294"/>
        <end position="315"/>
    </location>
</feature>
<dbReference type="EMBL" id="CP040077">
    <property type="protein sequence ID" value="QCP49946.1"/>
    <property type="molecule type" value="Genomic_DNA"/>
</dbReference>
<reference evidence="4 5" key="1">
    <citation type="submission" date="2019-05" db="EMBL/GenBank/DDBJ databases">
        <title>Burkholderia sp. DHOD12, isolated from subtropical forest soil.</title>
        <authorList>
            <person name="Gao Z.-H."/>
            <person name="Qiu L.-H."/>
        </authorList>
    </citation>
    <scope>NUCLEOTIDE SEQUENCE [LARGE SCALE GENOMIC DNA]</scope>
    <source>
        <strain evidence="4 5">DHOD12</strain>
    </source>
</reference>
<keyword evidence="1" id="KW-0812">Transmembrane</keyword>
<keyword evidence="4" id="KW-0808">Transferase</keyword>
<feature type="transmembrane region" description="Helical" evidence="1">
    <location>
        <begin position="149"/>
        <end position="170"/>
    </location>
</feature>
<feature type="transmembrane region" description="Helical" evidence="1">
    <location>
        <begin position="358"/>
        <end position="378"/>
    </location>
</feature>
<organism evidence="4 5">
    <name type="scientific">Trinickia violacea</name>
    <dbReference type="NCBI Taxonomy" id="2571746"/>
    <lineage>
        <taxon>Bacteria</taxon>
        <taxon>Pseudomonadati</taxon>
        <taxon>Pseudomonadota</taxon>
        <taxon>Betaproteobacteria</taxon>
        <taxon>Burkholderiales</taxon>
        <taxon>Burkholderiaceae</taxon>
        <taxon>Trinickia</taxon>
    </lineage>
</organism>
<evidence type="ECO:0000313" key="5">
    <source>
        <dbReference type="Proteomes" id="UP000298656"/>
    </source>
</evidence>
<evidence type="ECO:0000259" key="2">
    <source>
        <dbReference type="Pfam" id="PF01757"/>
    </source>
</evidence>
<dbReference type="RefSeq" id="WP_137332770.1">
    <property type="nucleotide sequence ID" value="NZ_CP040077.1"/>
</dbReference>